<dbReference type="GO" id="GO:0016491">
    <property type="term" value="F:oxidoreductase activity"/>
    <property type="evidence" value="ECO:0007669"/>
    <property type="project" value="InterPro"/>
</dbReference>
<feature type="signal peptide" evidence="1">
    <location>
        <begin position="1"/>
        <end position="25"/>
    </location>
</feature>
<evidence type="ECO:0000313" key="3">
    <source>
        <dbReference type="EMBL" id="AAZ98762.1"/>
    </source>
</evidence>
<dbReference type="KEGG" id="tbd:Tbd_2809"/>
<dbReference type="EMBL" id="CP000116">
    <property type="protein sequence ID" value="AAZ98762.1"/>
    <property type="molecule type" value="Genomic_DNA"/>
</dbReference>
<sequence>MKGNLASLLAASTLLLYGPSYGAYATKGSVYMISEPGNYVGAGMTQGVTWVHGVDGLFSESVNYDKGASITYNGDSWFYFDFAAPTYNPSTNTTDGNYLAVGRYDNATRFPFNSPTKPGLDVSGDGRGNNQLSGWFEILEVEYDVSKTHIQKLAVDFTQYGENLTQSGPGLFGSLRFNSDVALTIPSAVPEPSTYLTMALGIGLVALATRRRKAASEV</sequence>
<dbReference type="InterPro" id="IPR013424">
    <property type="entry name" value="Ice-binding_C"/>
</dbReference>
<dbReference type="NCBIfam" id="TIGR02595">
    <property type="entry name" value="PEP_CTERM"/>
    <property type="match status" value="1"/>
</dbReference>
<dbReference type="InterPro" id="IPR036485">
    <property type="entry name" value="Glu_synth_asu_C_sf"/>
</dbReference>
<dbReference type="STRING" id="292415.Tbd_2809"/>
<keyword evidence="1" id="KW-0732">Signal</keyword>
<dbReference type="RefSeq" id="WP_011313321.1">
    <property type="nucleotide sequence ID" value="NC_007404.1"/>
</dbReference>
<dbReference type="SUPFAM" id="SSF69336">
    <property type="entry name" value="Alpha subunit of glutamate synthase, C-terminal domain"/>
    <property type="match status" value="1"/>
</dbReference>
<accession>Q3SF54</accession>
<organism evidence="3 4">
    <name type="scientific">Thiobacillus denitrificans (strain ATCC 25259 / T1)</name>
    <dbReference type="NCBI Taxonomy" id="292415"/>
    <lineage>
        <taxon>Bacteria</taxon>
        <taxon>Pseudomonadati</taxon>
        <taxon>Pseudomonadota</taxon>
        <taxon>Betaproteobacteria</taxon>
        <taxon>Nitrosomonadales</taxon>
        <taxon>Thiobacillaceae</taxon>
        <taxon>Thiobacillus</taxon>
    </lineage>
</organism>
<reference evidence="3 4" key="1">
    <citation type="journal article" date="2006" name="J. Bacteriol.">
        <title>The genome sequence of the obligately chemolithoautotrophic, facultatively anaerobic bacterium Thiobacillus denitrificans.</title>
        <authorList>
            <person name="Beller H.R."/>
            <person name="Chain P.S."/>
            <person name="Letain T.E."/>
            <person name="Chakicherla A."/>
            <person name="Larimer F.W."/>
            <person name="Richardson P.M."/>
            <person name="Coleman M.A."/>
            <person name="Wood A.P."/>
            <person name="Kelly D.P."/>
        </authorList>
    </citation>
    <scope>NUCLEOTIDE SEQUENCE [LARGE SCALE GENOMIC DNA]</scope>
    <source>
        <strain evidence="3 4">ATCC 25259</strain>
    </source>
</reference>
<protein>
    <recommendedName>
        <fullName evidence="2">Ice-binding protein C-terminal domain-containing protein</fullName>
    </recommendedName>
</protein>
<proteinExistence type="predicted"/>
<dbReference type="AlphaFoldDB" id="Q3SF54"/>
<evidence type="ECO:0000256" key="1">
    <source>
        <dbReference type="SAM" id="SignalP"/>
    </source>
</evidence>
<dbReference type="Proteomes" id="UP000008291">
    <property type="component" value="Chromosome"/>
</dbReference>
<dbReference type="Gene3D" id="2.160.20.60">
    <property type="entry name" value="Glutamate synthase, alpha subunit, C-terminal domain"/>
    <property type="match status" value="1"/>
</dbReference>
<dbReference type="Pfam" id="PF07589">
    <property type="entry name" value="PEP-CTERM"/>
    <property type="match status" value="1"/>
</dbReference>
<gene>
    <name evidence="3" type="ordered locus">Tbd_2809</name>
</gene>
<feature type="domain" description="Ice-binding protein C-terminal" evidence="2">
    <location>
        <begin position="188"/>
        <end position="212"/>
    </location>
</feature>
<evidence type="ECO:0000313" key="4">
    <source>
        <dbReference type="Proteomes" id="UP000008291"/>
    </source>
</evidence>
<feature type="chain" id="PRO_5004228791" description="Ice-binding protein C-terminal domain-containing protein" evidence="1">
    <location>
        <begin position="26"/>
        <end position="218"/>
    </location>
</feature>
<keyword evidence="4" id="KW-1185">Reference proteome</keyword>
<name>Q3SF54_THIDA</name>
<dbReference type="eggNOG" id="COG0070">
    <property type="taxonomic scope" value="Bacteria"/>
</dbReference>
<dbReference type="HOGENOM" id="CLU_1266400_0_0_4"/>
<evidence type="ECO:0000259" key="2">
    <source>
        <dbReference type="Pfam" id="PF07589"/>
    </source>
</evidence>